<proteinExistence type="predicted"/>
<dbReference type="InterPro" id="IPR021842">
    <property type="entry name" value="DUF3435"/>
</dbReference>
<accession>A0A0G4NZT4</accession>
<evidence type="ECO:0000313" key="3">
    <source>
        <dbReference type="Proteomes" id="UP000053732"/>
    </source>
</evidence>
<evidence type="ECO:0000256" key="1">
    <source>
        <dbReference type="SAM" id="MobiDB-lite"/>
    </source>
</evidence>
<reference evidence="2 3" key="1">
    <citation type="journal article" date="2014" name="Nat. Commun.">
        <title>Multiple recent horizontal transfers of a large genomic region in cheese making fungi.</title>
        <authorList>
            <person name="Cheeseman K."/>
            <person name="Ropars J."/>
            <person name="Renault P."/>
            <person name="Dupont J."/>
            <person name="Gouzy J."/>
            <person name="Branca A."/>
            <person name="Abraham A.L."/>
            <person name="Ceppi M."/>
            <person name="Conseiller E."/>
            <person name="Debuchy R."/>
            <person name="Malagnac F."/>
            <person name="Goarin A."/>
            <person name="Silar P."/>
            <person name="Lacoste S."/>
            <person name="Sallet E."/>
            <person name="Bensimon A."/>
            <person name="Giraud T."/>
            <person name="Brygoo Y."/>
        </authorList>
    </citation>
    <scope>NUCLEOTIDE SEQUENCE [LARGE SCALE GENOMIC DNA]</scope>
    <source>
        <strain evidence="3">FM 013</strain>
    </source>
</reference>
<feature type="region of interest" description="Disordered" evidence="1">
    <location>
        <begin position="757"/>
        <end position="784"/>
    </location>
</feature>
<gene>
    <name evidence="2" type="ORF">PCAMFM013_S003g000315</name>
</gene>
<keyword evidence="3" id="KW-1185">Reference proteome</keyword>
<sequence>MTMRVKDLSEVLEARVKLAASRGFTIEYQKEQEKSENCVTQPELAPPTHDKYDRAAYNWVLSFKLSRKESGDLSAMKDEPAPSPQILKSFAEDFITTRTKLPSQKTACDHFINFTSYWERTTVRKLDKTVKDDVLNYIRVNLTKKYKLRTKPRERFLVTAKDIDYLLRRLFTSDPHDYIHERARVQTASSLALFAGSGSRAGAIVESSAYRHTNECLYYRHIQFHLKWGREPGTIKRWVTIEPKFLKGWRLQDDTTLPKNWFREHPVLGSNFIFWVIVHGIADNAFKNISSVEKLLAQHPPKGRESWTLEWAEDKKDLPFFRMVTPEGPSKDKALTFASLRHNNISLARRDGFKDPLRVHGIRGGVANKIDGRASEATRSQALDHQNPDTFLKYQSALKALDVQASFYDLEPDFECRDMEQSMAHHRDPNAPISLNAAAREAFSQSEEIALIDAEIVLLTEQISGKPKDHPELDAKRTKLYSTKANKLQARKASFISAWWDASYDAYMAGNEFEEHDKTCVFEILEKYIPQRARLDKSLFTETTLDSVIGRQCLLDMIHLCQDAERVAYYPGLCPEGGLCPICKTSMSRIPYSGRAKHILQCRRKSLGSAPYQQRYKNGKRAHRRVQQNFAQFCYLCAQFYYDQQSWTQHCKSHLDHLKPRCGLMTFRSTLVAPAFCPFCLGDEGKEPDERFQQWVNKATLWNHIDAHLHKFKSDSAIPCPHPLCNQQIYAGEKSLRRHLYDGHSIDEPRPNCLARKRKAGDQSDTSDNLHPQFKIMKMGTQAE</sequence>
<evidence type="ECO:0000313" key="2">
    <source>
        <dbReference type="EMBL" id="CRL19524.1"/>
    </source>
</evidence>
<dbReference type="STRING" id="1429867.A0A0G4NZT4"/>
<protein>
    <submittedName>
        <fullName evidence="2">Zinc finger, C2H2-type</fullName>
    </submittedName>
</protein>
<dbReference type="PANTHER" id="PTHR37535">
    <property type="entry name" value="FLUG DOMAIN PROTEIN"/>
    <property type="match status" value="1"/>
</dbReference>
<dbReference type="AlphaFoldDB" id="A0A0G4NZT4"/>
<organism evidence="2 3">
    <name type="scientific">Penicillium camemberti (strain FM 013)</name>
    <dbReference type="NCBI Taxonomy" id="1429867"/>
    <lineage>
        <taxon>Eukaryota</taxon>
        <taxon>Fungi</taxon>
        <taxon>Dikarya</taxon>
        <taxon>Ascomycota</taxon>
        <taxon>Pezizomycotina</taxon>
        <taxon>Eurotiomycetes</taxon>
        <taxon>Eurotiomycetidae</taxon>
        <taxon>Eurotiales</taxon>
        <taxon>Aspergillaceae</taxon>
        <taxon>Penicillium</taxon>
    </lineage>
</organism>
<dbReference type="Proteomes" id="UP000053732">
    <property type="component" value="Unassembled WGS sequence"/>
</dbReference>
<name>A0A0G4NZT4_PENC3</name>
<dbReference type="EMBL" id="HG793136">
    <property type="protein sequence ID" value="CRL19524.1"/>
    <property type="molecule type" value="Genomic_DNA"/>
</dbReference>
<dbReference type="Pfam" id="PF11917">
    <property type="entry name" value="DUF3435"/>
    <property type="match status" value="1"/>
</dbReference>
<dbReference type="PANTHER" id="PTHR37535:SF3">
    <property type="entry name" value="FLUG DOMAIN-CONTAINING PROTEIN"/>
    <property type="match status" value="1"/>
</dbReference>